<organism evidence="1">
    <name type="scientific">Bradyrhizobium diazoefficiens</name>
    <dbReference type="NCBI Taxonomy" id="1355477"/>
    <lineage>
        <taxon>Bacteria</taxon>
        <taxon>Pseudomonadati</taxon>
        <taxon>Pseudomonadota</taxon>
        <taxon>Alphaproteobacteria</taxon>
        <taxon>Hyphomicrobiales</taxon>
        <taxon>Nitrobacteraceae</taxon>
        <taxon>Bradyrhizobium</taxon>
    </lineage>
</organism>
<name>A0A810B2K5_9BRAD</name>
<reference evidence="1" key="1">
    <citation type="submission" date="2020-05" db="EMBL/GenBank/DDBJ databases">
        <title>Complete genome sequence of Bradyrhizobium diazoefficiens XF8 isolated from soybean nodule.</title>
        <authorList>
            <person name="Noda R."/>
            <person name="Kakizaki K."/>
            <person name="Minamisawa K."/>
        </authorList>
    </citation>
    <scope>NUCLEOTIDE SEQUENCE</scope>
    <source>
        <strain evidence="1">XF8</strain>
    </source>
</reference>
<evidence type="ECO:0000313" key="1">
    <source>
        <dbReference type="EMBL" id="BCE70532.1"/>
    </source>
</evidence>
<protein>
    <submittedName>
        <fullName evidence="1">Uncharacterized protein</fullName>
    </submittedName>
</protein>
<accession>A0A810B2K5</accession>
<gene>
    <name evidence="1" type="ORF">XF8B_06430</name>
</gene>
<sequence length="202" mass="21735">MLLLLSGWVLSIVLMKELPGGRATLEPGVPTFVKIPPDAGKGFINVQLANTGQLDAQDARILMIGRVSSVDLPLATLTKDLDVLAQAVEEADKSKSLLGLHAQIRPNSAAVITLEDVPADQWLKLASGLGSTTDSSIMLTDAQWTDFQRGQTAIYVMYAARYSDEGHSGSYWSTQHCFFFRGAVTFRHNCAANAVGLKAGSR</sequence>
<dbReference type="AlphaFoldDB" id="A0A810B2K5"/>
<proteinExistence type="predicted"/>
<dbReference type="EMBL" id="AP023097">
    <property type="protein sequence ID" value="BCE70532.1"/>
    <property type="molecule type" value="Genomic_DNA"/>
</dbReference>